<feature type="transmembrane region" description="Helical" evidence="2">
    <location>
        <begin position="462"/>
        <end position="483"/>
    </location>
</feature>
<dbReference type="AlphaFoldDB" id="A0A139I3F2"/>
<evidence type="ECO:0000313" key="4">
    <source>
        <dbReference type="EMBL" id="KXT09246.1"/>
    </source>
</evidence>
<feature type="transmembrane region" description="Helical" evidence="2">
    <location>
        <begin position="122"/>
        <end position="143"/>
    </location>
</feature>
<protein>
    <recommendedName>
        <fullName evidence="3">Acyltransferase 3 domain-containing protein</fullName>
    </recommendedName>
</protein>
<gene>
    <name evidence="4" type="ORF">AC579_6772</name>
</gene>
<sequence>MNLVQALYQKLQSAKSGHQYIPLAKTSADVLEQKDASIDSKDPWYTVLRRKAGLSGFFQHQTARDAKPRPSQQDIAWLDGLRGLAAFVVYIEHFSLPSQNGMLVAYGSPNATSLWQLPIIRLLYSGTPMVSIFFVVSGCALSLKALKLAKSGQTDTAYASISSSIFRRGVRLFAPTTIATFLVLLLTQMGLYEHPYSILEIHGRRHMVLDRPPHLSSFWAQLWDWERYLFAKLYYPEIWMGPLPGSTSSIYASQLWTIPIEFYASMALYVCLAGLVGIRSLIRQLTWAGMAAFSLVIFRWDLMLFFAGALVAERITGQRRPGPYDDIADYKRHDEGNGADHGIRKAVRICISTALALMALLLLSYPDHEAWTNPLYHVLAAMDDNHRVWQSFGAALLLFTCGYSPSLQCIFGSGVMRWLGHISYGLYIVHIPILASYGWTLVPFVRDHITGNGTYWGKNLGFALAFIALTPLVLLLAALWTSYVDRGYIEHPDLYQANTANMRLSALVLAAVSALGVSAAPAAQPHEYDTRSIESLIKRVAAAEASIESLIKRDASIESLIKRSAEPSIESLIKRMEQQERSIESLIKRDASIESLIKREPSIESLIKREPEASIESLIKLIQASGKTAVDAALEVSAMLNKSSSTTDSWSIEAYPELIELIREAIRVIQQYSSCRLCNDPVQATLYTIIARQATSCLKLGLDPRMEDQLLEANTRDCPTAGRTIKVKIGDYETRVPLDRKLKAALALVELENLRAVLPKLGQAFEANGVKQAKRIDSAVQAYQRRLIEETLQDMQDLRQGMKSWNG</sequence>
<comment type="caution">
    <text evidence="4">The sequence shown here is derived from an EMBL/GenBank/DDBJ whole genome shotgun (WGS) entry which is preliminary data.</text>
</comment>
<feature type="transmembrane region" description="Helical" evidence="2">
    <location>
        <begin position="424"/>
        <end position="442"/>
    </location>
</feature>
<keyword evidence="2" id="KW-0812">Transmembrane</keyword>
<feature type="transmembrane region" description="Helical" evidence="2">
    <location>
        <begin position="504"/>
        <end position="523"/>
    </location>
</feature>
<proteinExistence type="predicted"/>
<dbReference type="GO" id="GO:0016747">
    <property type="term" value="F:acyltransferase activity, transferring groups other than amino-acyl groups"/>
    <property type="evidence" value="ECO:0007669"/>
    <property type="project" value="InterPro"/>
</dbReference>
<dbReference type="InterPro" id="IPR002656">
    <property type="entry name" value="Acyl_transf_3_dom"/>
</dbReference>
<accession>A0A139I3F2</accession>
<dbReference type="STRING" id="113226.A0A139I3F2"/>
<evidence type="ECO:0000313" key="5">
    <source>
        <dbReference type="Proteomes" id="UP000073492"/>
    </source>
</evidence>
<evidence type="ECO:0000259" key="3">
    <source>
        <dbReference type="Pfam" id="PF01757"/>
    </source>
</evidence>
<feature type="transmembrane region" description="Helical" evidence="2">
    <location>
        <begin position="172"/>
        <end position="192"/>
    </location>
</feature>
<dbReference type="EMBL" id="LFZO01000360">
    <property type="protein sequence ID" value="KXT09246.1"/>
    <property type="molecule type" value="Genomic_DNA"/>
</dbReference>
<keyword evidence="2" id="KW-0472">Membrane</keyword>
<feature type="domain" description="Acyltransferase 3" evidence="3">
    <location>
        <begin position="75"/>
        <end position="477"/>
    </location>
</feature>
<feature type="transmembrane region" description="Helical" evidence="2">
    <location>
        <begin position="346"/>
        <end position="365"/>
    </location>
</feature>
<dbReference type="Pfam" id="PF01757">
    <property type="entry name" value="Acyl_transf_3"/>
    <property type="match status" value="1"/>
</dbReference>
<feature type="transmembrane region" description="Helical" evidence="2">
    <location>
        <begin position="392"/>
        <end position="412"/>
    </location>
</feature>
<dbReference type="InterPro" id="IPR050879">
    <property type="entry name" value="Acyltransferase_3"/>
</dbReference>
<name>A0A139I3F2_9PEZI</name>
<evidence type="ECO:0000256" key="1">
    <source>
        <dbReference type="SAM" id="Coils"/>
    </source>
</evidence>
<dbReference type="PANTHER" id="PTHR23028">
    <property type="entry name" value="ACETYLTRANSFERASE"/>
    <property type="match status" value="1"/>
</dbReference>
<dbReference type="OrthoDB" id="5819582at2759"/>
<keyword evidence="5" id="KW-1185">Reference proteome</keyword>
<dbReference type="PANTHER" id="PTHR23028:SF134">
    <property type="entry name" value="PUTATIVE (AFU_ORTHOLOGUE AFUA_4G08520)-RELATED"/>
    <property type="match status" value="1"/>
</dbReference>
<organism evidence="4 5">
    <name type="scientific">Pseudocercospora musae</name>
    <dbReference type="NCBI Taxonomy" id="113226"/>
    <lineage>
        <taxon>Eukaryota</taxon>
        <taxon>Fungi</taxon>
        <taxon>Dikarya</taxon>
        <taxon>Ascomycota</taxon>
        <taxon>Pezizomycotina</taxon>
        <taxon>Dothideomycetes</taxon>
        <taxon>Dothideomycetidae</taxon>
        <taxon>Mycosphaerellales</taxon>
        <taxon>Mycosphaerellaceae</taxon>
        <taxon>Pseudocercospora</taxon>
    </lineage>
</organism>
<feature type="transmembrane region" description="Helical" evidence="2">
    <location>
        <begin position="262"/>
        <end position="282"/>
    </location>
</feature>
<evidence type="ECO:0000256" key="2">
    <source>
        <dbReference type="SAM" id="Phobius"/>
    </source>
</evidence>
<dbReference type="Proteomes" id="UP000073492">
    <property type="component" value="Unassembled WGS sequence"/>
</dbReference>
<keyword evidence="2" id="KW-1133">Transmembrane helix</keyword>
<feature type="coiled-coil region" evidence="1">
    <location>
        <begin position="533"/>
        <end position="589"/>
    </location>
</feature>
<reference evidence="4 5" key="1">
    <citation type="submission" date="2015-07" db="EMBL/GenBank/DDBJ databases">
        <title>Comparative genomics of the Sigatoka disease complex on banana suggests a link between parallel evolutionary changes in Pseudocercospora fijiensis and Pseudocercospora eumusae and increased virulence on the banana host.</title>
        <authorList>
            <person name="Chang T.-C."/>
            <person name="Salvucci A."/>
            <person name="Crous P.W."/>
            <person name="Stergiopoulos I."/>
        </authorList>
    </citation>
    <scope>NUCLEOTIDE SEQUENCE [LARGE SCALE GENOMIC DNA]</scope>
    <source>
        <strain evidence="4 5">CBS 116634</strain>
    </source>
</reference>
<keyword evidence="1" id="KW-0175">Coiled coil</keyword>